<dbReference type="PANTHER" id="PTHR43652">
    <property type="entry name" value="BASIC AMINO ACID ANTIPORTER YFCC-RELATED"/>
    <property type="match status" value="1"/>
</dbReference>
<feature type="transmembrane region" description="Helical" evidence="7">
    <location>
        <begin position="114"/>
        <end position="131"/>
    </location>
</feature>
<dbReference type="AlphaFoldDB" id="A0A9D2L5E2"/>
<feature type="transmembrane region" description="Helical" evidence="7">
    <location>
        <begin position="256"/>
        <end position="272"/>
    </location>
</feature>
<evidence type="ECO:0000256" key="2">
    <source>
        <dbReference type="ARBA" id="ARBA00022448"/>
    </source>
</evidence>
<evidence type="ECO:0000256" key="1">
    <source>
        <dbReference type="ARBA" id="ARBA00004141"/>
    </source>
</evidence>
<evidence type="ECO:0000256" key="3">
    <source>
        <dbReference type="ARBA" id="ARBA00022692"/>
    </source>
</evidence>
<feature type="transmembrane region" description="Helical" evidence="7">
    <location>
        <begin position="138"/>
        <end position="160"/>
    </location>
</feature>
<name>A0A9D2L5E2_9FIRM</name>
<feature type="transmembrane region" description="Helical" evidence="7">
    <location>
        <begin position="345"/>
        <end position="362"/>
    </location>
</feature>
<keyword evidence="6 7" id="KW-0472">Membrane</keyword>
<evidence type="ECO:0000313" key="10">
    <source>
        <dbReference type="Proteomes" id="UP000886804"/>
    </source>
</evidence>
<reference evidence="9" key="1">
    <citation type="journal article" date="2021" name="PeerJ">
        <title>Extensive microbial diversity within the chicken gut microbiome revealed by metagenomics and culture.</title>
        <authorList>
            <person name="Gilroy R."/>
            <person name="Ravi A."/>
            <person name="Getino M."/>
            <person name="Pursley I."/>
            <person name="Horton D.L."/>
            <person name="Alikhan N.F."/>
            <person name="Baker D."/>
            <person name="Gharbi K."/>
            <person name="Hall N."/>
            <person name="Watson M."/>
            <person name="Adriaenssens E.M."/>
            <person name="Foster-Nyarko E."/>
            <person name="Jarju S."/>
            <person name="Secka A."/>
            <person name="Antonio M."/>
            <person name="Oren A."/>
            <person name="Chaudhuri R.R."/>
            <person name="La Ragione R."/>
            <person name="Hildebrand F."/>
            <person name="Pallen M.J."/>
        </authorList>
    </citation>
    <scope>NUCLEOTIDE SEQUENCE</scope>
    <source>
        <strain evidence="9">CHK188-4685</strain>
    </source>
</reference>
<keyword evidence="4" id="KW-0677">Repeat</keyword>
<organism evidence="9 10">
    <name type="scientific">Candidatus Enterocloster faecavium</name>
    <dbReference type="NCBI Taxonomy" id="2838560"/>
    <lineage>
        <taxon>Bacteria</taxon>
        <taxon>Bacillati</taxon>
        <taxon>Bacillota</taxon>
        <taxon>Clostridia</taxon>
        <taxon>Lachnospirales</taxon>
        <taxon>Lachnospiraceae</taxon>
        <taxon>Enterocloster</taxon>
    </lineage>
</organism>
<evidence type="ECO:0000256" key="7">
    <source>
        <dbReference type="SAM" id="Phobius"/>
    </source>
</evidence>
<comment type="caution">
    <text evidence="9">The sequence shown here is derived from an EMBL/GenBank/DDBJ whole genome shotgun (WGS) entry which is preliminary data.</text>
</comment>
<dbReference type="Pfam" id="PF03600">
    <property type="entry name" value="CitMHS"/>
    <property type="match status" value="1"/>
</dbReference>
<gene>
    <name evidence="9" type="ORF">H9716_00105</name>
</gene>
<evidence type="ECO:0000313" key="9">
    <source>
        <dbReference type="EMBL" id="HJB06258.1"/>
    </source>
</evidence>
<feature type="domain" description="Citrate transporter-like" evidence="8">
    <location>
        <begin position="20"/>
        <end position="370"/>
    </location>
</feature>
<dbReference type="InterPro" id="IPR004680">
    <property type="entry name" value="Cit_transptr-like_dom"/>
</dbReference>
<dbReference type="Proteomes" id="UP000886804">
    <property type="component" value="Unassembled WGS sequence"/>
</dbReference>
<sequence>MSPLTICLIIFVLTVISYCWGKLSMATTALASLILLTLFGCLTADEALAYFGDSNVVMIGGMCVVAAGFNRTKFCKNIADSISKMANGSLTKIMAGYIILGIILSQFIQSPVAVFGIVAPMLASSAEAIGVKSSKVMFPLGVAVVATCCTIPLGAGATVASELNGYLESYGYTDFVVQLADPAKGRLPLLIVCAIYCIFFAVKTTPDEPVVQTKETAAKSLNQAPLSPFAERAGYLIFILDALGLMFAKQIGLDNWQITVIGALLMVICGVLKPKEAVSALPVSMLLLIVGALAMSGALSATGAGEWIGGYMAQLVTAVNGNSYIVGAVFFVIPFLMTQFMQNRATMMIFHPIAIATCASIGGNPIGLMILIQAGCLSAFMTPMATAAIPYMMDYGGYDQSTMFKMSWLPAIIFILVSVLWTMTIFPIL</sequence>
<evidence type="ECO:0000256" key="4">
    <source>
        <dbReference type="ARBA" id="ARBA00022737"/>
    </source>
</evidence>
<keyword evidence="5 7" id="KW-1133">Transmembrane helix</keyword>
<feature type="transmembrane region" description="Helical" evidence="7">
    <location>
        <begin position="408"/>
        <end position="428"/>
    </location>
</feature>
<feature type="transmembrane region" description="Helical" evidence="7">
    <location>
        <begin position="47"/>
        <end position="69"/>
    </location>
</feature>
<evidence type="ECO:0000259" key="8">
    <source>
        <dbReference type="Pfam" id="PF03600"/>
    </source>
</evidence>
<keyword evidence="3 7" id="KW-0812">Transmembrane</keyword>
<dbReference type="InterPro" id="IPR051679">
    <property type="entry name" value="DASS-Related_Transporters"/>
</dbReference>
<comment type="subcellular location">
    <subcellularLocation>
        <location evidence="1">Membrane</location>
        <topology evidence="1">Multi-pass membrane protein</topology>
    </subcellularLocation>
</comment>
<dbReference type="GO" id="GO:0055085">
    <property type="term" value="P:transmembrane transport"/>
    <property type="evidence" value="ECO:0007669"/>
    <property type="project" value="InterPro"/>
</dbReference>
<feature type="transmembrane region" description="Helical" evidence="7">
    <location>
        <begin position="311"/>
        <end position="333"/>
    </location>
</feature>
<accession>A0A9D2L5E2</accession>
<evidence type="ECO:0000256" key="6">
    <source>
        <dbReference type="ARBA" id="ARBA00023136"/>
    </source>
</evidence>
<dbReference type="GO" id="GO:0005886">
    <property type="term" value="C:plasma membrane"/>
    <property type="evidence" value="ECO:0007669"/>
    <property type="project" value="TreeGrafter"/>
</dbReference>
<feature type="transmembrane region" description="Helical" evidence="7">
    <location>
        <begin position="279"/>
        <end position="299"/>
    </location>
</feature>
<keyword evidence="2" id="KW-0813">Transport</keyword>
<feature type="transmembrane region" description="Helical" evidence="7">
    <location>
        <begin position="90"/>
        <end position="108"/>
    </location>
</feature>
<reference evidence="9" key="2">
    <citation type="submission" date="2021-04" db="EMBL/GenBank/DDBJ databases">
        <authorList>
            <person name="Gilroy R."/>
        </authorList>
    </citation>
    <scope>NUCLEOTIDE SEQUENCE</scope>
    <source>
        <strain evidence="9">CHK188-4685</strain>
    </source>
</reference>
<dbReference type="PANTHER" id="PTHR43652:SF2">
    <property type="entry name" value="BASIC AMINO ACID ANTIPORTER YFCC-RELATED"/>
    <property type="match status" value="1"/>
</dbReference>
<proteinExistence type="predicted"/>
<evidence type="ECO:0000256" key="5">
    <source>
        <dbReference type="ARBA" id="ARBA00022989"/>
    </source>
</evidence>
<protein>
    <submittedName>
        <fullName evidence="9">Anion permease</fullName>
    </submittedName>
</protein>
<dbReference type="EMBL" id="DWYS01000001">
    <property type="protein sequence ID" value="HJB06258.1"/>
    <property type="molecule type" value="Genomic_DNA"/>
</dbReference>